<proteinExistence type="predicted"/>
<name>A0A382TJ21_9ZZZZ</name>
<evidence type="ECO:0000313" key="2">
    <source>
        <dbReference type="EMBL" id="SVD21963.1"/>
    </source>
</evidence>
<dbReference type="EMBL" id="UINC01136917">
    <property type="protein sequence ID" value="SVD21963.1"/>
    <property type="molecule type" value="Genomic_DNA"/>
</dbReference>
<reference evidence="2" key="1">
    <citation type="submission" date="2018-05" db="EMBL/GenBank/DDBJ databases">
        <authorList>
            <person name="Lanie J.A."/>
            <person name="Ng W.-L."/>
            <person name="Kazmierczak K.M."/>
            <person name="Andrzejewski T.M."/>
            <person name="Davidsen T.M."/>
            <person name="Wayne K.J."/>
            <person name="Tettelin H."/>
            <person name="Glass J.I."/>
            <person name="Rusch D."/>
            <person name="Podicherti R."/>
            <person name="Tsui H.-C.T."/>
            <person name="Winkler M.E."/>
        </authorList>
    </citation>
    <scope>NUCLEOTIDE SEQUENCE</scope>
</reference>
<evidence type="ECO:0000256" key="1">
    <source>
        <dbReference type="SAM" id="MobiDB-lite"/>
    </source>
</evidence>
<protein>
    <submittedName>
        <fullName evidence="2">Uncharacterized protein</fullName>
    </submittedName>
</protein>
<organism evidence="2">
    <name type="scientific">marine metagenome</name>
    <dbReference type="NCBI Taxonomy" id="408172"/>
    <lineage>
        <taxon>unclassified sequences</taxon>
        <taxon>metagenomes</taxon>
        <taxon>ecological metagenomes</taxon>
    </lineage>
</organism>
<sequence length="271" mass="29709">MKRYFLLFLFVITGFLRSQDSSLGILSLEANTFNREELASLTKFVQTEAEEIGNFSDYSILLPEIILNKFMDPDWSCVGLDCGYEVADNSDVDKVIVIDLSRIRKTGVDSTGATTVSGNMILYLVDKKIEEEPEQNEIENNFSSRFKEKASSIYDKTRQVLGIDRSPINKANRWHKGSSDEIPDILRVLVWELLDETPPANYFSDTILSLANGDFVSQVATFVLGNTALSIAIGSLTLVGIGFAVSSTGSSGPGGSDPDGFGNPPPFPNNI</sequence>
<accession>A0A382TJ21</accession>
<gene>
    <name evidence="2" type="ORF">METZ01_LOCUS374817</name>
</gene>
<dbReference type="AlphaFoldDB" id="A0A382TJ21"/>
<feature type="region of interest" description="Disordered" evidence="1">
    <location>
        <begin position="249"/>
        <end position="271"/>
    </location>
</feature>